<evidence type="ECO:0000256" key="2">
    <source>
        <dbReference type="SAM" id="MobiDB-lite"/>
    </source>
</evidence>
<dbReference type="PANTHER" id="PTHR12354:SF1">
    <property type="entry name" value="INTERFERON-RELATED DEVELOPMENTAL REGULATOR 1"/>
    <property type="match status" value="1"/>
</dbReference>
<evidence type="ECO:0000256" key="1">
    <source>
        <dbReference type="ARBA" id="ARBA00008828"/>
    </source>
</evidence>
<feature type="region of interest" description="Disordered" evidence="2">
    <location>
        <begin position="450"/>
        <end position="481"/>
    </location>
</feature>
<accession>A0A7S3Q2Q3</accession>
<dbReference type="InterPro" id="IPR039777">
    <property type="entry name" value="IFRD"/>
</dbReference>
<sequence>MPKKPKSARRRKNASMDGEGDGDVQMDIDVLSDTYTIMSDEQSLGDSFYEDTANEDQILEEEELQDDDVATREELRHAKLMDGLSIASDLTSEKRAKKREQGLRTLFKAITQHAAGYNGQEAIRSQLDEIILPACKNSLRGGGSSTPAEQYAACRVLEATSILLGGGEDEFAEGLFTTLSRVIKVTSRAAQVRGAALRALSMAYFICMSGVDASDRVLDLCEQVCATEFRGEVVPPILRATALDCWALLSTTIHNAYLAGNDIPGSGDGRGLVILPLLNDCLNSSNLDLRCSAGECVALIHEARLDLGIDEDEGENASERRYRRGSWDGSEWEVIMDEVKQRVAELSVESGKHMSKKAKKEQRQTFREFMSTIVDDESPNEVVAFRGGQMTLNNWREIIQLNFIRHCLQSGFQVQLMTNATLQAIFGSDGRILNSAGNMSQLEKRLVMSKTSDASKQAYNQRNKRRKSKNARQNMFLEEEG</sequence>
<dbReference type="Gene3D" id="1.25.10.10">
    <property type="entry name" value="Leucine-rich Repeat Variant"/>
    <property type="match status" value="1"/>
</dbReference>
<protein>
    <recommendedName>
        <fullName evidence="3">Interferon-related developmental regulator N-terminal domain-containing protein</fullName>
    </recommendedName>
</protein>
<dbReference type="SUPFAM" id="SSF48371">
    <property type="entry name" value="ARM repeat"/>
    <property type="match status" value="1"/>
</dbReference>
<dbReference type="InterPro" id="IPR016024">
    <property type="entry name" value="ARM-type_fold"/>
</dbReference>
<dbReference type="InterPro" id="IPR007701">
    <property type="entry name" value="Interferon-rel_develop_reg_N"/>
</dbReference>
<organism evidence="4">
    <name type="scientific">Chaetoceros debilis</name>
    <dbReference type="NCBI Taxonomy" id="122233"/>
    <lineage>
        <taxon>Eukaryota</taxon>
        <taxon>Sar</taxon>
        <taxon>Stramenopiles</taxon>
        <taxon>Ochrophyta</taxon>
        <taxon>Bacillariophyta</taxon>
        <taxon>Coscinodiscophyceae</taxon>
        <taxon>Chaetocerotophycidae</taxon>
        <taxon>Chaetocerotales</taxon>
        <taxon>Chaetocerotaceae</taxon>
        <taxon>Chaetoceros</taxon>
    </lineage>
</organism>
<feature type="domain" description="Interferon-related developmental regulator N-terminal" evidence="3">
    <location>
        <begin position="60"/>
        <end position="373"/>
    </location>
</feature>
<name>A0A7S3Q2Q3_9STRA</name>
<reference evidence="4" key="1">
    <citation type="submission" date="2021-01" db="EMBL/GenBank/DDBJ databases">
        <authorList>
            <person name="Corre E."/>
            <person name="Pelletier E."/>
            <person name="Niang G."/>
            <person name="Scheremetjew M."/>
            <person name="Finn R."/>
            <person name="Kale V."/>
            <person name="Holt S."/>
            <person name="Cochrane G."/>
            <person name="Meng A."/>
            <person name="Brown T."/>
            <person name="Cohen L."/>
        </authorList>
    </citation>
    <scope>NUCLEOTIDE SEQUENCE</scope>
    <source>
        <strain evidence="4">MM31A-1</strain>
    </source>
</reference>
<dbReference type="InterPro" id="IPR011989">
    <property type="entry name" value="ARM-like"/>
</dbReference>
<dbReference type="AlphaFoldDB" id="A0A7S3Q2Q3"/>
<gene>
    <name evidence="4" type="ORF">CDEB00056_LOCUS8874</name>
</gene>
<feature type="compositionally biased region" description="Polar residues" evidence="2">
    <location>
        <begin position="450"/>
        <end position="461"/>
    </location>
</feature>
<dbReference type="EMBL" id="HBIO01011405">
    <property type="protein sequence ID" value="CAE0464033.1"/>
    <property type="molecule type" value="Transcribed_RNA"/>
</dbReference>
<feature type="region of interest" description="Disordered" evidence="2">
    <location>
        <begin position="1"/>
        <end position="25"/>
    </location>
</feature>
<evidence type="ECO:0000259" key="3">
    <source>
        <dbReference type="Pfam" id="PF05004"/>
    </source>
</evidence>
<evidence type="ECO:0000313" key="4">
    <source>
        <dbReference type="EMBL" id="CAE0464033.1"/>
    </source>
</evidence>
<dbReference type="Pfam" id="PF05004">
    <property type="entry name" value="IFRD"/>
    <property type="match status" value="1"/>
</dbReference>
<feature type="compositionally biased region" description="Basic residues" evidence="2">
    <location>
        <begin position="1"/>
        <end position="13"/>
    </location>
</feature>
<dbReference type="PANTHER" id="PTHR12354">
    <property type="entry name" value="INTERFERON-RELATED DEVELOPMENTAL REGULATOR"/>
    <property type="match status" value="1"/>
</dbReference>
<proteinExistence type="inferred from homology"/>
<comment type="similarity">
    <text evidence="1">Belongs to the IFRD family.</text>
</comment>